<name>W1PIS4_AMBTC</name>
<dbReference type="Proteomes" id="UP000017836">
    <property type="component" value="Unassembled WGS sequence"/>
</dbReference>
<dbReference type="Gramene" id="ERN07010">
    <property type="protein sequence ID" value="ERN07010"/>
    <property type="gene ID" value="AMTR_s00141p00084440"/>
</dbReference>
<dbReference type="EMBL" id="KI393843">
    <property type="protein sequence ID" value="ERN07010.1"/>
    <property type="molecule type" value="Genomic_DNA"/>
</dbReference>
<organism evidence="2 3">
    <name type="scientific">Amborella trichopoda</name>
    <dbReference type="NCBI Taxonomy" id="13333"/>
    <lineage>
        <taxon>Eukaryota</taxon>
        <taxon>Viridiplantae</taxon>
        <taxon>Streptophyta</taxon>
        <taxon>Embryophyta</taxon>
        <taxon>Tracheophyta</taxon>
        <taxon>Spermatophyta</taxon>
        <taxon>Magnoliopsida</taxon>
        <taxon>Amborellales</taxon>
        <taxon>Amborellaceae</taxon>
        <taxon>Amborella</taxon>
    </lineage>
</organism>
<protein>
    <submittedName>
        <fullName evidence="2">Uncharacterized protein</fullName>
    </submittedName>
</protein>
<accession>W1PIS4</accession>
<dbReference type="HOGENOM" id="CLU_2200512_0_0_1"/>
<gene>
    <name evidence="2" type="ORF">AMTR_s00141p00084440</name>
</gene>
<reference evidence="3" key="1">
    <citation type="journal article" date="2013" name="Science">
        <title>The Amborella genome and the evolution of flowering plants.</title>
        <authorList>
            <consortium name="Amborella Genome Project"/>
        </authorList>
    </citation>
    <scope>NUCLEOTIDE SEQUENCE [LARGE SCALE GENOMIC DNA]</scope>
</reference>
<proteinExistence type="predicted"/>
<evidence type="ECO:0000256" key="1">
    <source>
        <dbReference type="SAM" id="MobiDB-lite"/>
    </source>
</evidence>
<keyword evidence="3" id="KW-1185">Reference proteome</keyword>
<dbReference type="AlphaFoldDB" id="W1PIS4"/>
<evidence type="ECO:0000313" key="2">
    <source>
        <dbReference type="EMBL" id="ERN07010.1"/>
    </source>
</evidence>
<evidence type="ECO:0000313" key="3">
    <source>
        <dbReference type="Proteomes" id="UP000017836"/>
    </source>
</evidence>
<feature type="region of interest" description="Disordered" evidence="1">
    <location>
        <begin position="1"/>
        <end position="48"/>
    </location>
</feature>
<sequence>MAFTKEGNGDVVSEVSSAEASASEVLAPTAPAVELEMEPPSKIPPLELVKTPDSEIPISESQPEELSFEPLAGLSFISLKKGMSVESGNLLGVNLHSSMARMPFRVFG</sequence>
<feature type="compositionally biased region" description="Low complexity" evidence="1">
    <location>
        <begin position="11"/>
        <end position="25"/>
    </location>
</feature>